<keyword evidence="2" id="KW-0813">Transport</keyword>
<keyword evidence="2" id="KW-0496">Mitochondrion</keyword>
<comment type="similarity">
    <text evidence="1 2">Belongs to the complex I NDUFA12 subunit family.</text>
</comment>
<accession>A0ABP0EKZ8</accession>
<evidence type="ECO:0000313" key="3">
    <source>
        <dbReference type="EMBL" id="CAK7918548.1"/>
    </source>
</evidence>
<evidence type="ECO:0000256" key="1">
    <source>
        <dbReference type="ARBA" id="ARBA00007355"/>
    </source>
</evidence>
<keyword evidence="2" id="KW-0679">Respiratory chain</keyword>
<reference evidence="3 4" key="1">
    <citation type="submission" date="2024-01" db="EMBL/GenBank/DDBJ databases">
        <authorList>
            <consortium name="Genoscope - CEA"/>
            <person name="William W."/>
        </authorList>
    </citation>
    <scope>NUCLEOTIDE SEQUENCE [LARGE SCALE GENOMIC DNA]</scope>
    <source>
        <strain evidence="3 4">29B2s-10</strain>
    </source>
</reference>
<dbReference type="PANTHER" id="PTHR12910:SF2">
    <property type="entry name" value="NADH DEHYDROGENASE [UBIQUINONE] 1 ALPHA SUBCOMPLEX SUBUNIT 12"/>
    <property type="match status" value="1"/>
</dbReference>
<protein>
    <recommendedName>
        <fullName evidence="2">NADH dehydrogenase [ubiquinone] 1 alpha subcomplex subunit</fullName>
    </recommendedName>
</protein>
<name>A0ABP0EKZ8_9ASCO</name>
<dbReference type="PANTHER" id="PTHR12910">
    <property type="entry name" value="NADH-UBIQUINONE OXIDOREDUCTASE SUBUNIT B17.2"/>
    <property type="match status" value="1"/>
</dbReference>
<gene>
    <name evidence="3" type="primary">N7BM</name>
    <name evidence="3" type="ORF">CAAN4_G13718</name>
</gene>
<keyword evidence="2" id="KW-0249">Electron transport</keyword>
<evidence type="ECO:0000313" key="4">
    <source>
        <dbReference type="Proteomes" id="UP001497600"/>
    </source>
</evidence>
<dbReference type="EMBL" id="OZ004259">
    <property type="protein sequence ID" value="CAK7918548.1"/>
    <property type="molecule type" value="Genomic_DNA"/>
</dbReference>
<keyword evidence="2" id="KW-0472">Membrane</keyword>
<dbReference type="InterPro" id="IPR007763">
    <property type="entry name" value="NDUFA12"/>
</dbReference>
<evidence type="ECO:0000256" key="2">
    <source>
        <dbReference type="RuleBase" id="RU363103"/>
    </source>
</evidence>
<dbReference type="Proteomes" id="UP001497600">
    <property type="component" value="Chromosome G"/>
</dbReference>
<keyword evidence="2" id="KW-0999">Mitochondrion inner membrane</keyword>
<comment type="function">
    <text evidence="2">Accessory subunit of the mitochondrial membrane respiratory chain NADH dehydrogenase (Complex I), that is believed not to be involved in catalysis. Complex I functions in the transfer of electrons from NADH to the respiratory chain. The immediate electron acceptor for the enzyme is believed to be ubiquinone.</text>
</comment>
<comment type="subcellular location">
    <subcellularLocation>
        <location evidence="2">Mitochondrion inner membrane</location>
        <topology evidence="2">Peripheral membrane protein</topology>
        <orientation evidence="2">Matrix side</orientation>
    </subcellularLocation>
</comment>
<organism evidence="3 4">
    <name type="scientific">[Candida] anglica</name>
    <dbReference type="NCBI Taxonomy" id="148631"/>
    <lineage>
        <taxon>Eukaryota</taxon>
        <taxon>Fungi</taxon>
        <taxon>Dikarya</taxon>
        <taxon>Ascomycota</taxon>
        <taxon>Saccharomycotina</taxon>
        <taxon>Pichiomycetes</taxon>
        <taxon>Debaryomycetaceae</taxon>
        <taxon>Kurtzmaniella</taxon>
    </lineage>
</organism>
<proteinExistence type="inferred from homology"/>
<dbReference type="Pfam" id="PF05071">
    <property type="entry name" value="NDUFA12"/>
    <property type="match status" value="1"/>
</dbReference>
<sequence length="142" mass="16622">MSTSIFRTIKNIYASGIKRAAWQIQVHNDTKRGWLVGTDDFGNKYYETDVPEEIHLRTRWVEYSEWGIDMSKVEPGWHYWLGYGTDTPPTQLTGDQLTTRAYPLPERHHMNYTQTPGMFVTYNTAKPKHTAWAPEVKERVEV</sequence>
<keyword evidence="4" id="KW-1185">Reference proteome</keyword>